<dbReference type="GO" id="GO:0016020">
    <property type="term" value="C:membrane"/>
    <property type="evidence" value="ECO:0007669"/>
    <property type="project" value="UniProtKB-SubCell"/>
</dbReference>
<reference evidence="6" key="1">
    <citation type="submission" date="2023-05" db="EMBL/GenBank/DDBJ databases">
        <authorList>
            <person name="Huff M."/>
        </authorList>
    </citation>
    <scope>NUCLEOTIDE SEQUENCE</scope>
</reference>
<keyword evidence="4" id="KW-0472">Membrane</keyword>
<dbReference type="Proteomes" id="UP000834106">
    <property type="component" value="Chromosome 19"/>
</dbReference>
<dbReference type="PANTHER" id="PTHR45719:SF8">
    <property type="entry name" value="BETA-GLUCURONOSYLTRANSFERASE GLCAT14C"/>
    <property type="match status" value="1"/>
</dbReference>
<proteinExistence type="predicted"/>
<dbReference type="InterPro" id="IPR044610">
    <property type="entry name" value="GLCAT14A/B/C"/>
</dbReference>
<gene>
    <name evidence="6" type="ORF">FPE_LOCUS30672</name>
</gene>
<evidence type="ECO:0000256" key="5">
    <source>
        <dbReference type="ARBA" id="ARBA00023180"/>
    </source>
</evidence>
<keyword evidence="3" id="KW-0808">Transferase</keyword>
<evidence type="ECO:0000313" key="7">
    <source>
        <dbReference type="Proteomes" id="UP000834106"/>
    </source>
</evidence>
<keyword evidence="7" id="KW-1185">Reference proteome</keyword>
<evidence type="ECO:0000256" key="3">
    <source>
        <dbReference type="ARBA" id="ARBA00022679"/>
    </source>
</evidence>
<comment type="subcellular location">
    <subcellularLocation>
        <location evidence="1">Membrane</location>
        <topology evidence="1">Single-pass type II membrane protein</topology>
    </subcellularLocation>
</comment>
<dbReference type="AlphaFoldDB" id="A0AAD2A803"/>
<protein>
    <submittedName>
        <fullName evidence="6">Uncharacterized protein</fullName>
    </submittedName>
</protein>
<dbReference type="Pfam" id="PF02485">
    <property type="entry name" value="Branch"/>
    <property type="match status" value="1"/>
</dbReference>
<name>A0AAD2A803_9LAMI</name>
<evidence type="ECO:0000313" key="6">
    <source>
        <dbReference type="EMBL" id="CAI9783242.1"/>
    </source>
</evidence>
<evidence type="ECO:0000256" key="2">
    <source>
        <dbReference type="ARBA" id="ARBA00022676"/>
    </source>
</evidence>
<dbReference type="InterPro" id="IPR003406">
    <property type="entry name" value="Glyco_trans_14"/>
</dbReference>
<sequence length="108" mass="12264">MVIPKANLVTDNGSMSIAATLHAVAVLLKQAKRWDWFINLGSSEYPLMPQDDILHIFSYLPRDLNFLEHTSDTGPRETIHASFFQVIHRIFVDGSYKIISRVLYFGVG</sequence>
<dbReference type="PANTHER" id="PTHR45719">
    <property type="entry name" value="GLYCOSYLTRANSFERASE"/>
    <property type="match status" value="1"/>
</dbReference>
<evidence type="ECO:0000256" key="4">
    <source>
        <dbReference type="ARBA" id="ARBA00023136"/>
    </source>
</evidence>
<keyword evidence="2" id="KW-0328">Glycosyltransferase</keyword>
<evidence type="ECO:0000256" key="1">
    <source>
        <dbReference type="ARBA" id="ARBA00004606"/>
    </source>
</evidence>
<organism evidence="6 7">
    <name type="scientific">Fraxinus pennsylvanica</name>
    <dbReference type="NCBI Taxonomy" id="56036"/>
    <lineage>
        <taxon>Eukaryota</taxon>
        <taxon>Viridiplantae</taxon>
        <taxon>Streptophyta</taxon>
        <taxon>Embryophyta</taxon>
        <taxon>Tracheophyta</taxon>
        <taxon>Spermatophyta</taxon>
        <taxon>Magnoliopsida</taxon>
        <taxon>eudicotyledons</taxon>
        <taxon>Gunneridae</taxon>
        <taxon>Pentapetalae</taxon>
        <taxon>asterids</taxon>
        <taxon>lamiids</taxon>
        <taxon>Lamiales</taxon>
        <taxon>Oleaceae</taxon>
        <taxon>Oleeae</taxon>
        <taxon>Fraxinus</taxon>
    </lineage>
</organism>
<accession>A0AAD2A803</accession>
<dbReference type="GO" id="GO:0015020">
    <property type="term" value="F:glucuronosyltransferase activity"/>
    <property type="evidence" value="ECO:0007669"/>
    <property type="project" value="InterPro"/>
</dbReference>
<dbReference type="EMBL" id="OU503054">
    <property type="protein sequence ID" value="CAI9783242.1"/>
    <property type="molecule type" value="Genomic_DNA"/>
</dbReference>
<keyword evidence="5" id="KW-0325">Glycoprotein</keyword>